<evidence type="ECO:0000256" key="1">
    <source>
        <dbReference type="SAM" id="MobiDB-lite"/>
    </source>
</evidence>
<organism evidence="2 3">
    <name type="scientific">Stentor coeruleus</name>
    <dbReference type="NCBI Taxonomy" id="5963"/>
    <lineage>
        <taxon>Eukaryota</taxon>
        <taxon>Sar</taxon>
        <taxon>Alveolata</taxon>
        <taxon>Ciliophora</taxon>
        <taxon>Postciliodesmatophora</taxon>
        <taxon>Heterotrichea</taxon>
        <taxon>Heterotrichida</taxon>
        <taxon>Stentoridae</taxon>
        <taxon>Stentor</taxon>
    </lineage>
</organism>
<sequence length="319" mass="37176">MDAKANKFKKLFSKSHEKILKVIMQKYKPTLKHKQQKNPEETKDSGSSYLSSSDDECPIIHRKDYSSQKIKVDDQTLEKQRRQEEATKIMGSNYPNLALSYANGEITLAQLKQSYYSQAKKIDYTCYDNMKNILRIKDQDYTHKSFRQCFRKKDIKKQMINSRPHSVLWNSNTKVQKDCDLIRITSSVYNSEEQKLSNSSLSKAWNNSVKADPGLITDDYRRINVTNDKRERPRSSLYHGGRLSAKAMHDIMVESLFPEKKIVQDKRNISETSRNAMKKAVERVKNYRNNSHSMSISVIGKFKRLRPSVAEVRDIIHLL</sequence>
<gene>
    <name evidence="2" type="ORF">SteCoe_5925</name>
</gene>
<name>A0A1R2CRC0_9CILI</name>
<comment type="caution">
    <text evidence="2">The sequence shown here is derived from an EMBL/GenBank/DDBJ whole genome shotgun (WGS) entry which is preliminary data.</text>
</comment>
<dbReference type="OrthoDB" id="323007at2759"/>
<accession>A0A1R2CRC0</accession>
<dbReference type="EMBL" id="MPUH01000079">
    <property type="protein sequence ID" value="OMJ91549.1"/>
    <property type="molecule type" value="Genomic_DNA"/>
</dbReference>
<feature type="region of interest" description="Disordered" evidence="1">
    <location>
        <begin position="30"/>
        <end position="55"/>
    </location>
</feature>
<dbReference type="Proteomes" id="UP000187209">
    <property type="component" value="Unassembled WGS sequence"/>
</dbReference>
<keyword evidence="3" id="KW-1185">Reference proteome</keyword>
<evidence type="ECO:0000313" key="2">
    <source>
        <dbReference type="EMBL" id="OMJ91549.1"/>
    </source>
</evidence>
<proteinExistence type="predicted"/>
<dbReference type="AlphaFoldDB" id="A0A1R2CRC0"/>
<protein>
    <submittedName>
        <fullName evidence="2">Uncharacterized protein</fullName>
    </submittedName>
</protein>
<evidence type="ECO:0000313" key="3">
    <source>
        <dbReference type="Proteomes" id="UP000187209"/>
    </source>
</evidence>
<reference evidence="2 3" key="1">
    <citation type="submission" date="2016-11" db="EMBL/GenBank/DDBJ databases">
        <title>The macronuclear genome of Stentor coeruleus: a giant cell with tiny introns.</title>
        <authorList>
            <person name="Slabodnick M."/>
            <person name="Ruby J.G."/>
            <person name="Reiff S.B."/>
            <person name="Swart E.C."/>
            <person name="Gosai S."/>
            <person name="Prabakaran S."/>
            <person name="Witkowska E."/>
            <person name="Larue G.E."/>
            <person name="Fisher S."/>
            <person name="Freeman R.M."/>
            <person name="Gunawardena J."/>
            <person name="Chu W."/>
            <person name="Stover N.A."/>
            <person name="Gregory B.D."/>
            <person name="Nowacki M."/>
            <person name="Derisi J."/>
            <person name="Roy S.W."/>
            <person name="Marshall W.F."/>
            <person name="Sood P."/>
        </authorList>
    </citation>
    <scope>NUCLEOTIDE SEQUENCE [LARGE SCALE GENOMIC DNA]</scope>
    <source>
        <strain evidence="2">WM001</strain>
    </source>
</reference>